<gene>
    <name evidence="1" type="ORF">BD310DRAFT_910021</name>
</gene>
<dbReference type="EMBL" id="ML145246">
    <property type="protein sequence ID" value="TBU52554.1"/>
    <property type="molecule type" value="Genomic_DNA"/>
</dbReference>
<evidence type="ECO:0000313" key="2">
    <source>
        <dbReference type="Proteomes" id="UP000292082"/>
    </source>
</evidence>
<keyword evidence="2" id="KW-1185">Reference proteome</keyword>
<evidence type="ECO:0000313" key="1">
    <source>
        <dbReference type="EMBL" id="TBU52554.1"/>
    </source>
</evidence>
<sequence length="166" mass="17965">MFEACNIYNATSSHGGAEEAAERLPTGYGIFELNPEDIPCKSSSHCSNIPTTNFASLNCVCTSRPKSKRRSYPRHIAPVSPPMPSQYSATARATLDPDPEVSYLQQPYLISKIGTGIIRTATQPTSVDAQRGFRARNNAVENSGNMAPNMLRMTVHAPSAEAAAYE</sequence>
<dbReference type="AlphaFoldDB" id="A0A4Q9PCL2"/>
<proteinExistence type="predicted"/>
<organism evidence="1 2">
    <name type="scientific">Dichomitus squalens</name>
    <dbReference type="NCBI Taxonomy" id="114155"/>
    <lineage>
        <taxon>Eukaryota</taxon>
        <taxon>Fungi</taxon>
        <taxon>Dikarya</taxon>
        <taxon>Basidiomycota</taxon>
        <taxon>Agaricomycotina</taxon>
        <taxon>Agaricomycetes</taxon>
        <taxon>Polyporales</taxon>
        <taxon>Polyporaceae</taxon>
        <taxon>Dichomitus</taxon>
    </lineage>
</organism>
<dbReference type="Proteomes" id="UP000292082">
    <property type="component" value="Unassembled WGS sequence"/>
</dbReference>
<reference evidence="1 2" key="1">
    <citation type="submission" date="2019-01" db="EMBL/GenBank/DDBJ databases">
        <title>Draft genome sequences of three monokaryotic isolates of the white-rot basidiomycete fungus Dichomitus squalens.</title>
        <authorList>
            <consortium name="DOE Joint Genome Institute"/>
            <person name="Lopez S.C."/>
            <person name="Andreopoulos B."/>
            <person name="Pangilinan J."/>
            <person name="Lipzen A."/>
            <person name="Riley R."/>
            <person name="Ahrendt S."/>
            <person name="Ng V."/>
            <person name="Barry K."/>
            <person name="Daum C."/>
            <person name="Grigoriev I.V."/>
            <person name="Hilden K.S."/>
            <person name="Makela M.R."/>
            <person name="de Vries R.P."/>
        </authorList>
    </citation>
    <scope>NUCLEOTIDE SEQUENCE [LARGE SCALE GENOMIC DNA]</scope>
    <source>
        <strain evidence="1 2">CBS 464.89</strain>
    </source>
</reference>
<accession>A0A4Q9PCL2</accession>
<name>A0A4Q9PCL2_9APHY</name>
<protein>
    <submittedName>
        <fullName evidence="1">Uncharacterized protein</fullName>
    </submittedName>
</protein>